<accession>A0A427YVI5</accession>
<feature type="compositionally biased region" description="Low complexity" evidence="1">
    <location>
        <begin position="35"/>
        <end position="47"/>
    </location>
</feature>
<comment type="caution">
    <text evidence="4">The sequence shown here is derived from an EMBL/GenBank/DDBJ whole genome shotgun (WGS) entry which is preliminary data.</text>
</comment>
<sequence>MSRPYDPASPPRYDAAEVPASPRRSTNPTRLDAVPLSPSLPSHPLGPDASPYIRIRKPSSPPQLPLHREKQSILDELLPTPTAEDASDSGVRVLRRIGALAVLVIFFLAISFLACTTETLGLDRTASGLRKVFGAGSVVGQESYAASDSIAEDVVTTSTTSASVAGTTEGVKPSKDFEQYTMFSTLPDKSVDIKSKGKRVIFIGDVHGSFDPLRRLMDKLEYKQSDDILIHVGDLVAKGNKNREVLAWMAQRQVLGVRGNHDQPVVQWRTWMEWAGGADWEAYIESLSAGGGRGW</sequence>
<keyword evidence="2" id="KW-0812">Transmembrane</keyword>
<dbReference type="Gene3D" id="3.60.21.10">
    <property type="match status" value="1"/>
</dbReference>
<evidence type="ECO:0000313" key="5">
    <source>
        <dbReference type="Proteomes" id="UP000279259"/>
    </source>
</evidence>
<evidence type="ECO:0000313" key="4">
    <source>
        <dbReference type="EMBL" id="RSH95107.1"/>
    </source>
</evidence>
<keyword evidence="2" id="KW-0472">Membrane</keyword>
<keyword evidence="2" id="KW-1133">Transmembrane helix</keyword>
<dbReference type="AlphaFoldDB" id="A0A427YVI5"/>
<dbReference type="PANTHER" id="PTHR42850">
    <property type="entry name" value="METALLOPHOSPHOESTERASE"/>
    <property type="match status" value="1"/>
</dbReference>
<proteinExistence type="predicted"/>
<organism evidence="4 5">
    <name type="scientific">Saitozyma podzolica</name>
    <dbReference type="NCBI Taxonomy" id="1890683"/>
    <lineage>
        <taxon>Eukaryota</taxon>
        <taxon>Fungi</taxon>
        <taxon>Dikarya</taxon>
        <taxon>Basidiomycota</taxon>
        <taxon>Agaricomycotina</taxon>
        <taxon>Tremellomycetes</taxon>
        <taxon>Tremellales</taxon>
        <taxon>Trimorphomycetaceae</taxon>
        <taxon>Saitozyma</taxon>
    </lineage>
</organism>
<dbReference type="Proteomes" id="UP000279259">
    <property type="component" value="Unassembled WGS sequence"/>
</dbReference>
<dbReference type="GO" id="GO:0016791">
    <property type="term" value="F:phosphatase activity"/>
    <property type="evidence" value="ECO:0007669"/>
    <property type="project" value="TreeGrafter"/>
</dbReference>
<dbReference type="InterPro" id="IPR029052">
    <property type="entry name" value="Metallo-depent_PP-like"/>
</dbReference>
<dbReference type="GO" id="GO:0000298">
    <property type="term" value="F:endopolyphosphatase activity"/>
    <property type="evidence" value="ECO:0007669"/>
    <property type="project" value="TreeGrafter"/>
</dbReference>
<dbReference type="PANTHER" id="PTHR42850:SF4">
    <property type="entry name" value="ZINC-DEPENDENT ENDOPOLYPHOSPHATASE"/>
    <property type="match status" value="1"/>
</dbReference>
<keyword evidence="5" id="KW-1185">Reference proteome</keyword>
<feature type="domain" description="Calcineurin-like phosphoesterase" evidence="3">
    <location>
        <begin position="199"/>
        <end position="282"/>
    </location>
</feature>
<gene>
    <name evidence="4" type="ORF">EHS25_000193</name>
</gene>
<dbReference type="Pfam" id="PF00149">
    <property type="entry name" value="Metallophos"/>
    <property type="match status" value="1"/>
</dbReference>
<reference evidence="4 5" key="1">
    <citation type="submission" date="2018-11" db="EMBL/GenBank/DDBJ databases">
        <title>Genome sequence of Saitozyma podzolica DSM 27192.</title>
        <authorList>
            <person name="Aliyu H."/>
            <person name="Gorte O."/>
            <person name="Ochsenreither K."/>
        </authorList>
    </citation>
    <scope>NUCLEOTIDE SEQUENCE [LARGE SCALE GENOMIC DNA]</scope>
    <source>
        <strain evidence="4 5">DSM 27192</strain>
    </source>
</reference>
<dbReference type="GO" id="GO:0006798">
    <property type="term" value="P:polyphosphate catabolic process"/>
    <property type="evidence" value="ECO:0007669"/>
    <property type="project" value="TreeGrafter"/>
</dbReference>
<dbReference type="OrthoDB" id="10267127at2759"/>
<name>A0A427YVI5_9TREE</name>
<feature type="region of interest" description="Disordered" evidence="1">
    <location>
        <begin position="1"/>
        <end position="66"/>
    </location>
</feature>
<dbReference type="GO" id="GO:0005737">
    <property type="term" value="C:cytoplasm"/>
    <property type="evidence" value="ECO:0007669"/>
    <property type="project" value="TreeGrafter"/>
</dbReference>
<feature type="transmembrane region" description="Helical" evidence="2">
    <location>
        <begin position="97"/>
        <end position="114"/>
    </location>
</feature>
<dbReference type="InterPro" id="IPR004843">
    <property type="entry name" value="Calcineurin-like_PHP"/>
</dbReference>
<evidence type="ECO:0000256" key="2">
    <source>
        <dbReference type="SAM" id="Phobius"/>
    </source>
</evidence>
<dbReference type="SUPFAM" id="SSF56300">
    <property type="entry name" value="Metallo-dependent phosphatases"/>
    <property type="match status" value="1"/>
</dbReference>
<dbReference type="STRING" id="1890683.A0A427YVI5"/>
<evidence type="ECO:0000259" key="3">
    <source>
        <dbReference type="Pfam" id="PF00149"/>
    </source>
</evidence>
<evidence type="ECO:0000256" key="1">
    <source>
        <dbReference type="SAM" id="MobiDB-lite"/>
    </source>
</evidence>
<dbReference type="InterPro" id="IPR050126">
    <property type="entry name" value="Ap4A_hydrolase"/>
</dbReference>
<dbReference type="EMBL" id="RSCD01000001">
    <property type="protein sequence ID" value="RSH95107.1"/>
    <property type="molecule type" value="Genomic_DNA"/>
</dbReference>
<protein>
    <recommendedName>
        <fullName evidence="3">Calcineurin-like phosphoesterase domain-containing protein</fullName>
    </recommendedName>
</protein>